<evidence type="ECO:0000256" key="9">
    <source>
        <dbReference type="ARBA" id="ARBA00022771"/>
    </source>
</evidence>
<keyword evidence="9" id="KW-0863">Zinc-finger</keyword>
<keyword evidence="7" id="KW-0479">Metal-binding</keyword>
<evidence type="ECO:0000256" key="5">
    <source>
        <dbReference type="ARBA" id="ARBA00022679"/>
    </source>
</evidence>
<keyword evidence="8 15" id="KW-0732">Signal</keyword>
<name>A0AAW0JKY9_QUESU</name>
<dbReference type="InterPro" id="IPR025287">
    <property type="entry name" value="WAK_GUB"/>
</dbReference>
<protein>
    <recommendedName>
        <fullName evidence="4">RING-type E3 ubiquitin transferase</fullName>
        <ecNumber evidence="4">2.3.2.27</ecNumber>
    </recommendedName>
</protein>
<evidence type="ECO:0000256" key="13">
    <source>
        <dbReference type="ARBA" id="ARBA00023136"/>
    </source>
</evidence>
<keyword evidence="5" id="KW-0808">Transferase</keyword>
<dbReference type="GO" id="GO:0008270">
    <property type="term" value="F:zinc ion binding"/>
    <property type="evidence" value="ECO:0007669"/>
    <property type="project" value="UniProtKB-KW"/>
</dbReference>
<keyword evidence="11" id="KW-0862">Zinc</keyword>
<dbReference type="EMBL" id="PKMF04000527">
    <property type="protein sequence ID" value="KAK7827213.1"/>
    <property type="molecule type" value="Genomic_DNA"/>
</dbReference>
<comment type="catalytic activity">
    <reaction evidence="1">
        <text>S-ubiquitinyl-[E2 ubiquitin-conjugating enzyme]-L-cysteine + [acceptor protein]-L-lysine = [E2 ubiquitin-conjugating enzyme]-L-cysteine + N(6)-ubiquitinyl-[acceptor protein]-L-lysine.</text>
        <dbReference type="EC" id="2.3.2.27"/>
    </reaction>
</comment>
<comment type="caution">
    <text evidence="17">The sequence shown here is derived from an EMBL/GenBank/DDBJ whole genome shotgun (WGS) entry which is preliminary data.</text>
</comment>
<evidence type="ECO:0000256" key="14">
    <source>
        <dbReference type="ARBA" id="ARBA00024209"/>
    </source>
</evidence>
<dbReference type="Pfam" id="PF13947">
    <property type="entry name" value="GUB_WAK_bind"/>
    <property type="match status" value="1"/>
</dbReference>
<dbReference type="InterPro" id="IPR046948">
    <property type="entry name" value="ATL20-22-like"/>
</dbReference>
<evidence type="ECO:0000313" key="17">
    <source>
        <dbReference type="EMBL" id="KAK7827213.1"/>
    </source>
</evidence>
<evidence type="ECO:0000256" key="4">
    <source>
        <dbReference type="ARBA" id="ARBA00012483"/>
    </source>
</evidence>
<evidence type="ECO:0000256" key="3">
    <source>
        <dbReference type="ARBA" id="ARBA00004906"/>
    </source>
</evidence>
<proteinExistence type="inferred from homology"/>
<evidence type="ECO:0000256" key="12">
    <source>
        <dbReference type="ARBA" id="ARBA00022989"/>
    </source>
</evidence>
<accession>A0AAW0JKY9</accession>
<feature type="chain" id="PRO_5043407368" description="RING-type E3 ubiquitin transferase" evidence="15">
    <location>
        <begin position="26"/>
        <end position="280"/>
    </location>
</feature>
<keyword evidence="12" id="KW-1133">Transmembrane helix</keyword>
<keyword evidence="10" id="KW-0833">Ubl conjugation pathway</keyword>
<evidence type="ECO:0000256" key="10">
    <source>
        <dbReference type="ARBA" id="ARBA00022786"/>
    </source>
</evidence>
<keyword evidence="13" id="KW-0472">Membrane</keyword>
<comment type="subcellular location">
    <subcellularLocation>
        <location evidence="2">Membrane</location>
        <topology evidence="2">Single-pass membrane protein</topology>
    </subcellularLocation>
</comment>
<comment type="pathway">
    <text evidence="3">Protein modification; protein ubiquitination.</text>
</comment>
<keyword evidence="18" id="KW-1185">Reference proteome</keyword>
<evidence type="ECO:0000256" key="2">
    <source>
        <dbReference type="ARBA" id="ARBA00004167"/>
    </source>
</evidence>
<evidence type="ECO:0000256" key="8">
    <source>
        <dbReference type="ARBA" id="ARBA00022729"/>
    </source>
</evidence>
<dbReference type="PANTHER" id="PTHR46279">
    <property type="entry name" value="RING/U-BOX SUPERFAMILY PROTEIN"/>
    <property type="match status" value="1"/>
</dbReference>
<keyword evidence="6" id="KW-0812">Transmembrane</keyword>
<dbReference type="AlphaFoldDB" id="A0AAW0JKY9"/>
<evidence type="ECO:0000256" key="6">
    <source>
        <dbReference type="ARBA" id="ARBA00022692"/>
    </source>
</evidence>
<dbReference type="GO" id="GO:0061630">
    <property type="term" value="F:ubiquitin protein ligase activity"/>
    <property type="evidence" value="ECO:0007669"/>
    <property type="project" value="UniProtKB-EC"/>
</dbReference>
<dbReference type="PANTHER" id="PTHR46279:SF9">
    <property type="entry name" value="OS01G0116300 PROTEIN"/>
    <property type="match status" value="1"/>
</dbReference>
<evidence type="ECO:0000256" key="7">
    <source>
        <dbReference type="ARBA" id="ARBA00022723"/>
    </source>
</evidence>
<feature type="signal peptide" evidence="15">
    <location>
        <begin position="1"/>
        <end position="25"/>
    </location>
</feature>
<comment type="similarity">
    <text evidence="14">Belongs to the RING-type zinc finger family. ATL subfamily.</text>
</comment>
<evidence type="ECO:0000256" key="1">
    <source>
        <dbReference type="ARBA" id="ARBA00000900"/>
    </source>
</evidence>
<dbReference type="Proteomes" id="UP000237347">
    <property type="component" value="Unassembled WGS sequence"/>
</dbReference>
<evidence type="ECO:0000313" key="18">
    <source>
        <dbReference type="Proteomes" id="UP000237347"/>
    </source>
</evidence>
<sequence length="280" mass="31981">MDISLRIVIPSLLLFALFIVDLAEGQNGCPESRCGEDGPDIRFPFRLKDRQPDQQCGYPGFDLYCSHNNDTVLELPTSVKTFVSSIDYEFQLIHLTFSNSCFPRGLNISSSPFQFNENKYVRYKHFLHDLTVFNCTRETTVTDSCQEVYVFPSDSYIADLPILSCRKIYSFSSDPHDSFAYGSPFVELTWSRPKCGYCEEKGKKCRFENNSTDLKTECFDPDKDKVDRPSMKVVVPMLEGEGDKLTMPPNPFASTSPTRINVSMLSRRLNQELEVILESE</sequence>
<dbReference type="EC" id="2.3.2.27" evidence="4"/>
<evidence type="ECO:0000259" key="16">
    <source>
        <dbReference type="Pfam" id="PF13947"/>
    </source>
</evidence>
<dbReference type="GO" id="GO:0016020">
    <property type="term" value="C:membrane"/>
    <property type="evidence" value="ECO:0007669"/>
    <property type="project" value="UniProtKB-SubCell"/>
</dbReference>
<gene>
    <name evidence="17" type="primary">ATL21A_11</name>
    <name evidence="17" type="ORF">CFP56_031311</name>
</gene>
<dbReference type="GO" id="GO:0030247">
    <property type="term" value="F:polysaccharide binding"/>
    <property type="evidence" value="ECO:0007669"/>
    <property type="project" value="InterPro"/>
</dbReference>
<organism evidence="17 18">
    <name type="scientific">Quercus suber</name>
    <name type="common">Cork oak</name>
    <dbReference type="NCBI Taxonomy" id="58331"/>
    <lineage>
        <taxon>Eukaryota</taxon>
        <taxon>Viridiplantae</taxon>
        <taxon>Streptophyta</taxon>
        <taxon>Embryophyta</taxon>
        <taxon>Tracheophyta</taxon>
        <taxon>Spermatophyta</taxon>
        <taxon>Magnoliopsida</taxon>
        <taxon>eudicotyledons</taxon>
        <taxon>Gunneridae</taxon>
        <taxon>Pentapetalae</taxon>
        <taxon>rosids</taxon>
        <taxon>fabids</taxon>
        <taxon>Fagales</taxon>
        <taxon>Fagaceae</taxon>
        <taxon>Quercus</taxon>
    </lineage>
</organism>
<evidence type="ECO:0000256" key="15">
    <source>
        <dbReference type="SAM" id="SignalP"/>
    </source>
</evidence>
<feature type="domain" description="Wall-associated receptor kinase galacturonan-binding" evidence="16">
    <location>
        <begin position="29"/>
        <end position="95"/>
    </location>
</feature>
<evidence type="ECO:0000256" key="11">
    <source>
        <dbReference type="ARBA" id="ARBA00022833"/>
    </source>
</evidence>
<reference evidence="17 18" key="1">
    <citation type="journal article" date="2018" name="Sci. Data">
        <title>The draft genome sequence of cork oak.</title>
        <authorList>
            <person name="Ramos A.M."/>
            <person name="Usie A."/>
            <person name="Barbosa P."/>
            <person name="Barros P.M."/>
            <person name="Capote T."/>
            <person name="Chaves I."/>
            <person name="Simoes F."/>
            <person name="Abreu I."/>
            <person name="Carrasquinho I."/>
            <person name="Faro C."/>
            <person name="Guimaraes J.B."/>
            <person name="Mendonca D."/>
            <person name="Nobrega F."/>
            <person name="Rodrigues L."/>
            <person name="Saibo N.J.M."/>
            <person name="Varela M.C."/>
            <person name="Egas C."/>
            <person name="Matos J."/>
            <person name="Miguel C.M."/>
            <person name="Oliveira M.M."/>
            <person name="Ricardo C.P."/>
            <person name="Goncalves S."/>
        </authorList>
    </citation>
    <scope>NUCLEOTIDE SEQUENCE [LARGE SCALE GENOMIC DNA]</scope>
    <source>
        <strain evidence="18">cv. HL8</strain>
    </source>
</reference>